<comment type="caution">
    <text evidence="3">The sequence shown here is derived from an EMBL/GenBank/DDBJ whole genome shotgun (WGS) entry which is preliminary data.</text>
</comment>
<dbReference type="AlphaFoldDB" id="A0A9P8FKF9"/>
<keyword evidence="4" id="KW-1185">Reference proteome</keyword>
<evidence type="ECO:0000256" key="2">
    <source>
        <dbReference type="SAM" id="Phobius"/>
    </source>
</evidence>
<dbReference type="GO" id="GO:0006626">
    <property type="term" value="P:protein targeting to mitochondrion"/>
    <property type="evidence" value="ECO:0007669"/>
    <property type="project" value="TreeGrafter"/>
</dbReference>
<dbReference type="PANTHER" id="PTHR38402">
    <property type="entry name" value="MITOCHONDRIAL OUTER MEMBRANE PROTEIN OM14"/>
    <property type="match status" value="1"/>
</dbReference>
<keyword evidence="2" id="KW-0812">Transmembrane</keyword>
<evidence type="ECO:0000313" key="4">
    <source>
        <dbReference type="Proteomes" id="UP000729357"/>
    </source>
</evidence>
<keyword evidence="2" id="KW-0472">Membrane</keyword>
<name>A0A9P8FKF9_AURME</name>
<evidence type="ECO:0000313" key="3">
    <source>
        <dbReference type="EMBL" id="KAG9977216.1"/>
    </source>
</evidence>
<feature type="compositionally biased region" description="Polar residues" evidence="1">
    <location>
        <begin position="146"/>
        <end position="162"/>
    </location>
</feature>
<gene>
    <name evidence="3" type="ORF">KCU98_g10209</name>
</gene>
<keyword evidence="2" id="KW-1133">Transmembrane helix</keyword>
<feature type="transmembrane region" description="Helical" evidence="2">
    <location>
        <begin position="210"/>
        <end position="230"/>
    </location>
</feature>
<evidence type="ECO:0008006" key="5">
    <source>
        <dbReference type="Google" id="ProtNLM"/>
    </source>
</evidence>
<dbReference type="PANTHER" id="PTHR38402:SF1">
    <property type="entry name" value="MITOCHONDRIAL OUTER MEMBRANE PROTEIN OM14"/>
    <property type="match status" value="1"/>
</dbReference>
<accession>A0A9P8FKF9</accession>
<feature type="region of interest" description="Disordered" evidence="1">
    <location>
        <begin position="146"/>
        <end position="204"/>
    </location>
</feature>
<reference evidence="3" key="1">
    <citation type="journal article" date="2021" name="J Fungi (Basel)">
        <title>Virulence traits and population genomics of the black yeast Aureobasidium melanogenum.</title>
        <authorList>
            <person name="Cernosa A."/>
            <person name="Sun X."/>
            <person name="Gostincar C."/>
            <person name="Fang C."/>
            <person name="Gunde-Cimerman N."/>
            <person name="Song Z."/>
        </authorList>
    </citation>
    <scope>NUCLEOTIDE SEQUENCE</scope>
    <source>
        <strain evidence="3">EXF-9298</strain>
    </source>
</reference>
<dbReference type="GO" id="GO:1990593">
    <property type="term" value="F:nascent polypeptide-associated complex binding"/>
    <property type="evidence" value="ECO:0007669"/>
    <property type="project" value="InterPro"/>
</dbReference>
<dbReference type="Proteomes" id="UP000729357">
    <property type="component" value="Unassembled WGS sequence"/>
</dbReference>
<feature type="region of interest" description="Disordered" evidence="1">
    <location>
        <begin position="1"/>
        <end position="99"/>
    </location>
</feature>
<dbReference type="EMBL" id="JAHFXS010001490">
    <property type="protein sequence ID" value="KAG9977216.1"/>
    <property type="molecule type" value="Genomic_DNA"/>
</dbReference>
<feature type="transmembrane region" description="Helical" evidence="2">
    <location>
        <begin position="242"/>
        <end position="260"/>
    </location>
</feature>
<feature type="non-terminal residue" evidence="3">
    <location>
        <position position="272"/>
    </location>
</feature>
<evidence type="ECO:0000256" key="1">
    <source>
        <dbReference type="SAM" id="MobiDB-lite"/>
    </source>
</evidence>
<sequence>MSLEFLQRPNSDAAAAPVPVASTPEPAPVSVAPTPEPQVNTTTAPIPVSPTPAASTQESVTTQEPSPSQEPDIATEEPAPAPAPPATMSYASVAASGPQQSDEEVCCRYLIYSSRPPTNLRAHAVPEIQHTDDDVHELIDVDSPHISSVPSDFQSQEIQTETQAERERLESDAREKAQQAEKEAEELKEKAKQKAKKAAEKAKANSDNPVILGNTVAVVALGGLLGFGAYRKYTAGELTWKVAGAWAGIVGIFALGDYYASKFLFKKYPPKN</sequence>
<proteinExistence type="predicted"/>
<feature type="compositionally biased region" description="Basic and acidic residues" evidence="1">
    <location>
        <begin position="163"/>
        <end position="204"/>
    </location>
</feature>
<reference evidence="3" key="2">
    <citation type="submission" date="2021-08" db="EMBL/GenBank/DDBJ databases">
        <authorList>
            <person name="Gostincar C."/>
            <person name="Sun X."/>
            <person name="Song Z."/>
            <person name="Gunde-Cimerman N."/>
        </authorList>
    </citation>
    <scope>NUCLEOTIDE SEQUENCE</scope>
    <source>
        <strain evidence="3">EXF-9298</strain>
    </source>
</reference>
<dbReference type="GO" id="GO:0005741">
    <property type="term" value="C:mitochondrial outer membrane"/>
    <property type="evidence" value="ECO:0007669"/>
    <property type="project" value="InterPro"/>
</dbReference>
<feature type="compositionally biased region" description="Low complexity" evidence="1">
    <location>
        <begin position="13"/>
        <end position="33"/>
    </location>
</feature>
<organism evidence="3 4">
    <name type="scientific">Aureobasidium melanogenum</name>
    <name type="common">Aureobasidium pullulans var. melanogenum</name>
    <dbReference type="NCBI Taxonomy" id="46634"/>
    <lineage>
        <taxon>Eukaryota</taxon>
        <taxon>Fungi</taxon>
        <taxon>Dikarya</taxon>
        <taxon>Ascomycota</taxon>
        <taxon>Pezizomycotina</taxon>
        <taxon>Dothideomycetes</taxon>
        <taxon>Dothideomycetidae</taxon>
        <taxon>Dothideales</taxon>
        <taxon>Saccotheciaceae</taxon>
        <taxon>Aureobasidium</taxon>
    </lineage>
</organism>
<dbReference type="InterPro" id="IPR039454">
    <property type="entry name" value="OM14"/>
</dbReference>
<feature type="compositionally biased region" description="Polar residues" evidence="1">
    <location>
        <begin position="52"/>
        <end position="69"/>
    </location>
</feature>
<protein>
    <recommendedName>
        <fullName evidence="5">Mitochondrial outer membrane protein OM14 C-terminal domain-containing protein</fullName>
    </recommendedName>
</protein>